<evidence type="ECO:0000313" key="3">
    <source>
        <dbReference type="EMBL" id="CAB4005380.1"/>
    </source>
</evidence>
<gene>
    <name evidence="3" type="ORF">PACLA_8A035515</name>
</gene>
<feature type="region of interest" description="Disordered" evidence="1">
    <location>
        <begin position="37"/>
        <end position="92"/>
    </location>
</feature>
<evidence type="ECO:0000256" key="2">
    <source>
        <dbReference type="SAM" id="SignalP"/>
    </source>
</evidence>
<feature type="signal peptide" evidence="2">
    <location>
        <begin position="1"/>
        <end position="23"/>
    </location>
</feature>
<evidence type="ECO:0000256" key="1">
    <source>
        <dbReference type="SAM" id="MobiDB-lite"/>
    </source>
</evidence>
<keyword evidence="2" id="KW-0732">Signal</keyword>
<feature type="compositionally biased region" description="Basic and acidic residues" evidence="1">
    <location>
        <begin position="45"/>
        <end position="58"/>
    </location>
</feature>
<dbReference type="EMBL" id="CACRXK020005181">
    <property type="protein sequence ID" value="CAB4005380.1"/>
    <property type="molecule type" value="Genomic_DNA"/>
</dbReference>
<proteinExistence type="predicted"/>
<dbReference type="AlphaFoldDB" id="A0A7D9IDY9"/>
<reference evidence="3" key="1">
    <citation type="submission" date="2020-04" db="EMBL/GenBank/DDBJ databases">
        <authorList>
            <person name="Alioto T."/>
            <person name="Alioto T."/>
            <person name="Gomez Garrido J."/>
        </authorList>
    </citation>
    <scope>NUCLEOTIDE SEQUENCE</scope>
    <source>
        <strain evidence="3">A484AB</strain>
    </source>
</reference>
<sequence length="123" mass="13664">MKSWTILALLVAICAVFLGVGHAEETADDFREAALEDTYSDTDENDVRLADSFVNRENDADDENDDEDDDESDGEDDDESDDDMDAVNSLGDEEYLNGEIVITAEEAKELMKHGGARIIVYHQ</sequence>
<dbReference type="Proteomes" id="UP001152795">
    <property type="component" value="Unassembled WGS sequence"/>
</dbReference>
<evidence type="ECO:0000313" key="4">
    <source>
        <dbReference type="Proteomes" id="UP001152795"/>
    </source>
</evidence>
<accession>A0A7D9IDY9</accession>
<keyword evidence="4" id="KW-1185">Reference proteome</keyword>
<comment type="caution">
    <text evidence="3">The sequence shown here is derived from an EMBL/GenBank/DDBJ whole genome shotgun (WGS) entry which is preliminary data.</text>
</comment>
<feature type="compositionally biased region" description="Acidic residues" evidence="1">
    <location>
        <begin position="59"/>
        <end position="92"/>
    </location>
</feature>
<feature type="chain" id="PRO_5043624527" evidence="2">
    <location>
        <begin position="24"/>
        <end position="123"/>
    </location>
</feature>
<name>A0A7D9IDY9_PARCT</name>
<organism evidence="3 4">
    <name type="scientific">Paramuricea clavata</name>
    <name type="common">Red gorgonian</name>
    <name type="synonym">Violescent sea-whip</name>
    <dbReference type="NCBI Taxonomy" id="317549"/>
    <lineage>
        <taxon>Eukaryota</taxon>
        <taxon>Metazoa</taxon>
        <taxon>Cnidaria</taxon>
        <taxon>Anthozoa</taxon>
        <taxon>Octocorallia</taxon>
        <taxon>Malacalcyonacea</taxon>
        <taxon>Plexauridae</taxon>
        <taxon>Paramuricea</taxon>
    </lineage>
</organism>
<protein>
    <submittedName>
        <fullName evidence="3">Uncharacterized protein</fullName>
    </submittedName>
</protein>